<name>A0ABU2V1L4_9ACTN</name>
<keyword evidence="2" id="KW-1185">Reference proteome</keyword>
<evidence type="ECO:0000313" key="2">
    <source>
        <dbReference type="Proteomes" id="UP001183824"/>
    </source>
</evidence>
<gene>
    <name evidence="1" type="ORF">RNB18_02285</name>
</gene>
<dbReference type="Proteomes" id="UP001183824">
    <property type="component" value="Unassembled WGS sequence"/>
</dbReference>
<evidence type="ECO:0008006" key="3">
    <source>
        <dbReference type="Google" id="ProtNLM"/>
    </source>
</evidence>
<protein>
    <recommendedName>
        <fullName evidence="3">LysR family transcriptional regulator</fullName>
    </recommendedName>
</protein>
<reference evidence="2" key="1">
    <citation type="submission" date="2023-07" db="EMBL/GenBank/DDBJ databases">
        <title>30 novel species of actinomycetes from the DSMZ collection.</title>
        <authorList>
            <person name="Nouioui I."/>
        </authorList>
    </citation>
    <scope>NUCLEOTIDE SEQUENCE [LARGE SCALE GENOMIC DNA]</scope>
    <source>
        <strain evidence="2">DSM 41640</strain>
    </source>
</reference>
<sequence length="58" mass="6017">MCTSMAGGVAVTGVAVVRKAVVEPLRWIAVTPAWAPHPSRGVVAWSAAFVEFAEQGHG</sequence>
<dbReference type="EMBL" id="JAVREZ010000001">
    <property type="protein sequence ID" value="MDT0479026.1"/>
    <property type="molecule type" value="Genomic_DNA"/>
</dbReference>
<accession>A0ABU2V1L4</accession>
<proteinExistence type="predicted"/>
<evidence type="ECO:0000313" key="1">
    <source>
        <dbReference type="EMBL" id="MDT0479026.1"/>
    </source>
</evidence>
<comment type="caution">
    <text evidence="1">The sequence shown here is derived from an EMBL/GenBank/DDBJ whole genome shotgun (WGS) entry which is preliminary data.</text>
</comment>
<dbReference type="RefSeq" id="WP_311712422.1">
    <property type="nucleotide sequence ID" value="NZ_JAVREZ010000001.1"/>
</dbReference>
<organism evidence="1 2">
    <name type="scientific">Streptomyces doebereineriae</name>
    <dbReference type="NCBI Taxonomy" id="3075528"/>
    <lineage>
        <taxon>Bacteria</taxon>
        <taxon>Bacillati</taxon>
        <taxon>Actinomycetota</taxon>
        <taxon>Actinomycetes</taxon>
        <taxon>Kitasatosporales</taxon>
        <taxon>Streptomycetaceae</taxon>
        <taxon>Streptomyces</taxon>
    </lineage>
</organism>